<protein>
    <recommendedName>
        <fullName evidence="8">Thioredoxin domain-containing protein</fullName>
    </recommendedName>
</protein>
<dbReference type="EMBL" id="CAJFDH010000001">
    <property type="protein sequence ID" value="CAD5207160.1"/>
    <property type="molecule type" value="Genomic_DNA"/>
</dbReference>
<dbReference type="SUPFAM" id="SSF52833">
    <property type="entry name" value="Thioredoxin-like"/>
    <property type="match status" value="1"/>
</dbReference>
<dbReference type="InterPro" id="IPR017937">
    <property type="entry name" value="Thioredoxin_CS"/>
</dbReference>
<evidence type="ECO:0000313" key="10">
    <source>
        <dbReference type="Proteomes" id="UP000614601"/>
    </source>
</evidence>
<comment type="caution">
    <text evidence="9">The sequence shown here is derived from an EMBL/GenBank/DDBJ whole genome shotgun (WGS) entry which is preliminary data.</text>
</comment>
<dbReference type="EMBL" id="CAJFCW020000001">
    <property type="protein sequence ID" value="CAG9084577.1"/>
    <property type="molecule type" value="Genomic_DNA"/>
</dbReference>
<dbReference type="Gene3D" id="3.40.30.10">
    <property type="entry name" value="Glutaredoxin"/>
    <property type="match status" value="1"/>
</dbReference>
<dbReference type="Proteomes" id="UP000614601">
    <property type="component" value="Unassembled WGS sequence"/>
</dbReference>
<feature type="chain" id="PRO_5035594489" description="Thioredoxin domain-containing protein" evidence="7">
    <location>
        <begin position="19"/>
        <end position="453"/>
    </location>
</feature>
<dbReference type="PRINTS" id="PR00421">
    <property type="entry name" value="THIOREDOXIN"/>
</dbReference>
<dbReference type="InterPro" id="IPR052250">
    <property type="entry name" value="PDI_TMX3"/>
</dbReference>
<evidence type="ECO:0000256" key="3">
    <source>
        <dbReference type="ARBA" id="ARBA00022989"/>
    </source>
</evidence>
<evidence type="ECO:0000256" key="6">
    <source>
        <dbReference type="SAM" id="MobiDB-lite"/>
    </source>
</evidence>
<organism evidence="9 10">
    <name type="scientific">Bursaphelenchus okinawaensis</name>
    <dbReference type="NCBI Taxonomy" id="465554"/>
    <lineage>
        <taxon>Eukaryota</taxon>
        <taxon>Metazoa</taxon>
        <taxon>Ecdysozoa</taxon>
        <taxon>Nematoda</taxon>
        <taxon>Chromadorea</taxon>
        <taxon>Rhabditida</taxon>
        <taxon>Tylenchina</taxon>
        <taxon>Tylenchomorpha</taxon>
        <taxon>Aphelenchoidea</taxon>
        <taxon>Aphelenchoididae</taxon>
        <taxon>Bursaphelenchus</taxon>
    </lineage>
</organism>
<dbReference type="PROSITE" id="PS51352">
    <property type="entry name" value="THIOREDOXIN_2"/>
    <property type="match status" value="1"/>
</dbReference>
<evidence type="ECO:0000256" key="2">
    <source>
        <dbReference type="ARBA" id="ARBA00022692"/>
    </source>
</evidence>
<dbReference type="Proteomes" id="UP000783686">
    <property type="component" value="Unassembled WGS sequence"/>
</dbReference>
<feature type="compositionally biased region" description="Acidic residues" evidence="6">
    <location>
        <begin position="417"/>
        <end position="427"/>
    </location>
</feature>
<keyword evidence="3" id="KW-1133">Transmembrane helix</keyword>
<proteinExistence type="predicted"/>
<dbReference type="PANTHER" id="PTHR46426">
    <property type="entry name" value="PROTEIN DISULFIDE-ISOMERASE TMX3"/>
    <property type="match status" value="1"/>
</dbReference>
<comment type="subcellular location">
    <subcellularLocation>
        <location evidence="1">Endoplasmic reticulum membrane</location>
        <topology evidence="1">Single-pass membrane protein</topology>
    </subcellularLocation>
</comment>
<dbReference type="GO" id="GO:0005789">
    <property type="term" value="C:endoplasmic reticulum membrane"/>
    <property type="evidence" value="ECO:0007669"/>
    <property type="project" value="UniProtKB-SubCell"/>
</dbReference>
<dbReference type="InterPro" id="IPR036249">
    <property type="entry name" value="Thioredoxin-like_sf"/>
</dbReference>
<feature type="domain" description="Thioredoxin" evidence="8">
    <location>
        <begin position="2"/>
        <end position="129"/>
    </location>
</feature>
<dbReference type="AlphaFoldDB" id="A0A811JV26"/>
<keyword evidence="7" id="KW-0732">Signal</keyword>
<evidence type="ECO:0000256" key="7">
    <source>
        <dbReference type="SAM" id="SignalP"/>
    </source>
</evidence>
<dbReference type="PROSITE" id="PS00194">
    <property type="entry name" value="THIOREDOXIN_1"/>
    <property type="match status" value="1"/>
</dbReference>
<dbReference type="Pfam" id="PF00085">
    <property type="entry name" value="Thioredoxin"/>
    <property type="match status" value="1"/>
</dbReference>
<dbReference type="PANTHER" id="PTHR46426:SF1">
    <property type="entry name" value="PROTEIN DISULFIDE-ISOMERASE TMX3"/>
    <property type="match status" value="1"/>
</dbReference>
<reference evidence="9" key="1">
    <citation type="submission" date="2020-09" db="EMBL/GenBank/DDBJ databases">
        <authorList>
            <person name="Kikuchi T."/>
        </authorList>
    </citation>
    <scope>NUCLEOTIDE SEQUENCE</scope>
    <source>
        <strain evidence="9">SH1</strain>
    </source>
</reference>
<evidence type="ECO:0000256" key="1">
    <source>
        <dbReference type="ARBA" id="ARBA00004389"/>
    </source>
</evidence>
<dbReference type="InterPro" id="IPR013766">
    <property type="entry name" value="Thioredoxin_domain"/>
</dbReference>
<feature type="region of interest" description="Disordered" evidence="6">
    <location>
        <begin position="417"/>
        <end position="453"/>
    </location>
</feature>
<evidence type="ECO:0000313" key="9">
    <source>
        <dbReference type="EMBL" id="CAD5207160.1"/>
    </source>
</evidence>
<keyword evidence="10" id="KW-1185">Reference proteome</keyword>
<dbReference type="OrthoDB" id="74910at2759"/>
<evidence type="ECO:0000256" key="4">
    <source>
        <dbReference type="ARBA" id="ARBA00023136"/>
    </source>
</evidence>
<sequence length="453" mass="52101">MKLILTLLPILLTYNVYGTKVPSTVLDLNDKFLEVKDQGFWLVKLYAPWCAHCKKLAPVWEHVGHALADKNSQITVGKVDCTRFQTVAHKLKVSGYPTIVFFRNGIQIPYEGERSKEALVDFALKSAGPVVQNIDSRVQYDDAKRTNEPFLLFVGDGEASELWTEYERIAGQLFTQTRFFKTAQLKHLPADIKLEQRPAVLVIKRGYYVQYVEDESESLEKFIRRERWADFPHISASNIHDISEDTNKKLVLAVFDQVERIDSRTESARLQKMFEETATKVRKDSELSSAFQLGYLEGTEIANSVVMARLDMPNMFVLNLSSYEFYLSDDKINESTVDSVMTFLKTINSGHSQALGGRSWSQRIRRMLFELVTNVSDMFYHQPILTTCLFGVPIAFFSIITYSLCSSDFSVDREEIYPDDEDIDDEEERKYHRNQETDFSELEDDSDGHEKAD</sequence>
<evidence type="ECO:0000256" key="5">
    <source>
        <dbReference type="ARBA" id="ARBA00045246"/>
    </source>
</evidence>
<keyword evidence="2" id="KW-0812">Transmembrane</keyword>
<gene>
    <name evidence="9" type="ORF">BOKJ2_LOCUS1844</name>
</gene>
<accession>A0A811JV26</accession>
<evidence type="ECO:0000259" key="8">
    <source>
        <dbReference type="PROSITE" id="PS51352"/>
    </source>
</evidence>
<comment type="function">
    <text evidence="5">Probable disulfide isomerase, which participates in the folding of proteins containing disulfide bonds. May act as a dithiol oxidase. Acts as a regulator of endoplasmic reticulum-mitochondria contact sites via its ability to regulate redox signals.</text>
</comment>
<keyword evidence="4" id="KW-0472">Membrane</keyword>
<feature type="signal peptide" evidence="7">
    <location>
        <begin position="1"/>
        <end position="18"/>
    </location>
</feature>
<feature type="compositionally biased region" description="Acidic residues" evidence="6">
    <location>
        <begin position="438"/>
        <end position="447"/>
    </location>
</feature>
<name>A0A811JV26_9BILA</name>